<dbReference type="Pfam" id="PF13632">
    <property type="entry name" value="Glyco_trans_2_3"/>
    <property type="match status" value="1"/>
</dbReference>
<keyword evidence="7 15" id="KW-0328">Glycosyltransferase</keyword>
<dbReference type="Proteomes" id="UP001056937">
    <property type="component" value="Chromosome 1"/>
</dbReference>
<dbReference type="NCBIfam" id="NF003958">
    <property type="entry name" value="PRK05454.2-1"/>
    <property type="match status" value="1"/>
</dbReference>
<keyword evidence="11 13" id="KW-0472">Membrane</keyword>
<feature type="transmembrane region" description="Helical" evidence="13">
    <location>
        <begin position="54"/>
        <end position="70"/>
    </location>
</feature>
<accession>A0ABY4X4Y8</accession>
<evidence type="ECO:0000256" key="6">
    <source>
        <dbReference type="ARBA" id="ARBA00022519"/>
    </source>
</evidence>
<dbReference type="InterPro" id="IPR001173">
    <property type="entry name" value="Glyco_trans_2-like"/>
</dbReference>
<evidence type="ECO:0000256" key="8">
    <source>
        <dbReference type="ARBA" id="ARBA00022679"/>
    </source>
</evidence>
<comment type="pathway">
    <text evidence="2">Glycan metabolism; osmoregulated periplasmic glucan (OPG) biosynthesis.</text>
</comment>
<feature type="transmembrane region" description="Helical" evidence="13">
    <location>
        <begin position="532"/>
        <end position="550"/>
    </location>
</feature>
<sequence>MSEDQVVIPSATPAAARGDMPGETPLLMPIQGFDQDPGAHPEPRTSPDGMQERRLLLILGTMVIGTFGAGEVTRSLASDGIAGLDLGFMALFFALFAWIAFGFLNALAGFLLLLSGRSVPSPAASPLAAPVGRTAILMPIHNEEVEPVFARLRAMARSISTAGGANLFEFFVLSDSRPDREADEQRAFQRLRAIAPLPIWYRRRARNEGRKPGNIADWIRRHGGAYDYMMILDADSLMSGAAILRLAAAMDRHPGVGLLQTVPTVIGGETLFARWQQFAARLYGPIFSAGLLWWSGAEASFWGHNAIIRTAAFAESCGLPKLAGPEPFGGHVMSHDMLEAALLRRRGWACHMVTMQDGSYEEFPPTFVEHAARDRRWCQGNLQHLRLLDTAGFHWVNRLQLLMGASAYLTSPLWLMLLCASAVLAAQSGGQIQVMAPSWWLFGATMILLFGPKAMALGWFLPDVTRRAAFGGGRAMVLSVLAEIPLSVLAAPMIMMTQTLAVVDILRGRKSGWEAQTRVSDGIAVSDAIRHYRWHIALGGLVAAAALLGWQAAIWMSPISAGLLAAPFMAAWTSRQSLGLAARRHRLFLIPEERRPNPLILEARPGPAEAIDPPAGQGGGWPALPRAALS</sequence>
<dbReference type="SUPFAM" id="SSF53448">
    <property type="entry name" value="Nucleotide-diphospho-sugar transferases"/>
    <property type="match status" value="1"/>
</dbReference>
<reference evidence="15" key="1">
    <citation type="journal article" date="2022" name="Toxins">
        <title>Genomic Analysis of Sphingopyxis sp. USTB-05 for Biodegrading Cyanobacterial Hepatotoxins.</title>
        <authorList>
            <person name="Liu C."/>
            <person name="Xu Q."/>
            <person name="Zhao Z."/>
            <person name="Zhang H."/>
            <person name="Liu X."/>
            <person name="Yin C."/>
            <person name="Liu Y."/>
            <person name="Yan H."/>
        </authorList>
    </citation>
    <scope>NUCLEOTIDE SEQUENCE</scope>
    <source>
        <strain evidence="15">NBD5</strain>
    </source>
</reference>
<evidence type="ECO:0000313" key="15">
    <source>
        <dbReference type="EMBL" id="USI71964.1"/>
    </source>
</evidence>
<evidence type="ECO:0000259" key="14">
    <source>
        <dbReference type="Pfam" id="PF13632"/>
    </source>
</evidence>
<dbReference type="PANTHER" id="PTHR43867:SF5">
    <property type="entry name" value="GLUCANS BIOSYNTHESIS GLUCOSYLTRANSFERASE H"/>
    <property type="match status" value="1"/>
</dbReference>
<keyword evidence="10 13" id="KW-1133">Transmembrane helix</keyword>
<feature type="region of interest" description="Disordered" evidence="12">
    <location>
        <begin position="26"/>
        <end position="48"/>
    </location>
</feature>
<evidence type="ECO:0000256" key="1">
    <source>
        <dbReference type="ARBA" id="ARBA00004429"/>
    </source>
</evidence>
<feature type="compositionally biased region" description="Basic and acidic residues" evidence="12">
    <location>
        <begin position="37"/>
        <end position="48"/>
    </location>
</feature>
<feature type="region of interest" description="Disordered" evidence="12">
    <location>
        <begin position="607"/>
        <end position="630"/>
    </location>
</feature>
<evidence type="ECO:0000256" key="12">
    <source>
        <dbReference type="SAM" id="MobiDB-lite"/>
    </source>
</evidence>
<feature type="transmembrane region" description="Helical" evidence="13">
    <location>
        <begin position="90"/>
        <end position="114"/>
    </location>
</feature>
<comment type="similarity">
    <text evidence="3">Belongs to the glycosyltransferase 2 family. OpgH subfamily.</text>
</comment>
<protein>
    <recommendedName>
        <fullName evidence="4">Glucans biosynthesis glucosyltransferase H</fullName>
    </recommendedName>
</protein>
<proteinExistence type="inferred from homology"/>
<feature type="transmembrane region" description="Helical" evidence="13">
    <location>
        <begin position="407"/>
        <end position="427"/>
    </location>
</feature>
<dbReference type="PANTHER" id="PTHR43867">
    <property type="entry name" value="CELLULOSE SYNTHASE CATALYTIC SUBUNIT A [UDP-FORMING]"/>
    <property type="match status" value="1"/>
</dbReference>
<name>A0ABY4X4Y8_9SPHN</name>
<dbReference type="NCBIfam" id="NF003962">
    <property type="entry name" value="PRK05454.2-5"/>
    <property type="match status" value="1"/>
</dbReference>
<gene>
    <name evidence="15" type="primary">mdoH</name>
    <name evidence="15" type="ORF">LHA26_11640</name>
</gene>
<dbReference type="EMBL" id="CP084930">
    <property type="protein sequence ID" value="USI71964.1"/>
    <property type="molecule type" value="Genomic_DNA"/>
</dbReference>
<evidence type="ECO:0000256" key="4">
    <source>
        <dbReference type="ARBA" id="ARBA00020585"/>
    </source>
</evidence>
<evidence type="ECO:0000256" key="11">
    <source>
        <dbReference type="ARBA" id="ARBA00023136"/>
    </source>
</evidence>
<feature type="transmembrane region" description="Helical" evidence="13">
    <location>
        <begin position="439"/>
        <end position="461"/>
    </location>
</feature>
<dbReference type="CDD" id="cd04191">
    <property type="entry name" value="Glucan_BSP_MdoH"/>
    <property type="match status" value="1"/>
</dbReference>
<organism evidence="15 16">
    <name type="scientific">Sphingomonas morindae</name>
    <dbReference type="NCBI Taxonomy" id="1541170"/>
    <lineage>
        <taxon>Bacteria</taxon>
        <taxon>Pseudomonadati</taxon>
        <taxon>Pseudomonadota</taxon>
        <taxon>Alphaproteobacteria</taxon>
        <taxon>Sphingomonadales</taxon>
        <taxon>Sphingomonadaceae</taxon>
        <taxon>Sphingomonas</taxon>
    </lineage>
</organism>
<keyword evidence="8 15" id="KW-0808">Transferase</keyword>
<feature type="region of interest" description="Disordered" evidence="12">
    <location>
        <begin position="1"/>
        <end position="20"/>
    </location>
</feature>
<evidence type="ECO:0000256" key="10">
    <source>
        <dbReference type="ARBA" id="ARBA00022989"/>
    </source>
</evidence>
<comment type="subcellular location">
    <subcellularLocation>
        <location evidence="1">Cell inner membrane</location>
        <topology evidence="1">Multi-pass membrane protein</topology>
    </subcellularLocation>
</comment>
<evidence type="ECO:0000256" key="13">
    <source>
        <dbReference type="SAM" id="Phobius"/>
    </source>
</evidence>
<evidence type="ECO:0000256" key="5">
    <source>
        <dbReference type="ARBA" id="ARBA00022475"/>
    </source>
</evidence>
<dbReference type="InterPro" id="IPR029044">
    <property type="entry name" value="Nucleotide-diphossugar_trans"/>
</dbReference>
<evidence type="ECO:0000256" key="7">
    <source>
        <dbReference type="ARBA" id="ARBA00022676"/>
    </source>
</evidence>
<keyword evidence="16" id="KW-1185">Reference proteome</keyword>
<evidence type="ECO:0000256" key="2">
    <source>
        <dbReference type="ARBA" id="ARBA00005001"/>
    </source>
</evidence>
<keyword evidence="9 13" id="KW-0812">Transmembrane</keyword>
<dbReference type="RefSeq" id="WP_252165773.1">
    <property type="nucleotide sequence ID" value="NZ_CP084930.1"/>
</dbReference>
<keyword evidence="6" id="KW-0997">Cell inner membrane</keyword>
<dbReference type="InterPro" id="IPR050321">
    <property type="entry name" value="Glycosyltr_2/OpgH_subfam"/>
</dbReference>
<dbReference type="Gene3D" id="3.90.550.10">
    <property type="entry name" value="Spore Coat Polysaccharide Biosynthesis Protein SpsA, Chain A"/>
    <property type="match status" value="1"/>
</dbReference>
<evidence type="ECO:0000313" key="16">
    <source>
        <dbReference type="Proteomes" id="UP001056937"/>
    </source>
</evidence>
<evidence type="ECO:0000256" key="9">
    <source>
        <dbReference type="ARBA" id="ARBA00022692"/>
    </source>
</evidence>
<keyword evidence="5" id="KW-1003">Cell membrane</keyword>
<dbReference type="GO" id="GO:0016757">
    <property type="term" value="F:glycosyltransferase activity"/>
    <property type="evidence" value="ECO:0007669"/>
    <property type="project" value="UniProtKB-KW"/>
</dbReference>
<evidence type="ECO:0000256" key="3">
    <source>
        <dbReference type="ARBA" id="ARBA00009337"/>
    </source>
</evidence>
<feature type="domain" description="Glycosyltransferase 2-like" evidence="14">
    <location>
        <begin position="230"/>
        <end position="448"/>
    </location>
</feature>